<evidence type="ECO:0000313" key="2">
    <source>
        <dbReference type="Proteomes" id="UP000823896"/>
    </source>
</evidence>
<comment type="caution">
    <text evidence="1">The sequence shown here is derived from an EMBL/GenBank/DDBJ whole genome shotgun (WGS) entry which is preliminary data.</text>
</comment>
<evidence type="ECO:0000313" key="1">
    <source>
        <dbReference type="EMBL" id="HJC36903.1"/>
    </source>
</evidence>
<name>A0A9D2NUD5_9FIRM</name>
<dbReference type="SUPFAM" id="SSF116965">
    <property type="entry name" value="Hypothetical protein MPN330"/>
    <property type="match status" value="1"/>
</dbReference>
<sequence length="245" mass="28533">MNSYYDTILDRVENEMKRGCFEEAMKLLEEELSMPYIPKEYEERIIAKYNLCRSQLRAQEKVRCSTVEDIGDLLKGSIDEQFQAVEQLRKSNIRNHVDEVREALRTACNDWVKAFLIEALIEQSVSEEFVMEREGLEYRFVPCALTLPGQSDGVNQAVSHLREWFENEDPSFLTFCVETLMQEAYLRLPEDIDESESLMLAMAVADYVFQAVQSAEAFDRFLQEHGLSFDADYELLLERHECSFG</sequence>
<dbReference type="AlphaFoldDB" id="A0A9D2NUD5"/>
<protein>
    <recommendedName>
        <fullName evidence="3">DUF3196 domain-containing protein</fullName>
    </recommendedName>
</protein>
<reference evidence="1" key="2">
    <citation type="submission" date="2021-04" db="EMBL/GenBank/DDBJ databases">
        <authorList>
            <person name="Gilroy R."/>
        </authorList>
    </citation>
    <scope>NUCLEOTIDE SEQUENCE</scope>
    <source>
        <strain evidence="1">CHK187-11901</strain>
    </source>
</reference>
<accession>A0A9D2NUD5</accession>
<organism evidence="1 2">
    <name type="scientific">Candidatus Merdibacter merdavium</name>
    <dbReference type="NCBI Taxonomy" id="2838692"/>
    <lineage>
        <taxon>Bacteria</taxon>
        <taxon>Bacillati</taxon>
        <taxon>Bacillota</taxon>
        <taxon>Erysipelotrichia</taxon>
        <taxon>Erysipelotrichales</taxon>
        <taxon>Erysipelotrichaceae</taxon>
        <taxon>Merdibacter</taxon>
    </lineage>
</organism>
<reference evidence="1" key="1">
    <citation type="journal article" date="2021" name="PeerJ">
        <title>Extensive microbial diversity within the chicken gut microbiome revealed by metagenomics and culture.</title>
        <authorList>
            <person name="Gilroy R."/>
            <person name="Ravi A."/>
            <person name="Getino M."/>
            <person name="Pursley I."/>
            <person name="Horton D.L."/>
            <person name="Alikhan N.F."/>
            <person name="Baker D."/>
            <person name="Gharbi K."/>
            <person name="Hall N."/>
            <person name="Watson M."/>
            <person name="Adriaenssens E.M."/>
            <person name="Foster-Nyarko E."/>
            <person name="Jarju S."/>
            <person name="Secka A."/>
            <person name="Antonio M."/>
            <person name="Oren A."/>
            <person name="Chaudhuri R.R."/>
            <person name="La Ragione R."/>
            <person name="Hildebrand F."/>
            <person name="Pallen M.J."/>
        </authorList>
    </citation>
    <scope>NUCLEOTIDE SEQUENCE</scope>
    <source>
        <strain evidence="1">CHK187-11901</strain>
    </source>
</reference>
<dbReference type="Proteomes" id="UP000823896">
    <property type="component" value="Unassembled WGS sequence"/>
</dbReference>
<gene>
    <name evidence="1" type="ORF">H9702_07205</name>
</gene>
<evidence type="ECO:0008006" key="3">
    <source>
        <dbReference type="Google" id="ProtNLM"/>
    </source>
</evidence>
<proteinExistence type="predicted"/>
<dbReference type="EMBL" id="DWWM01000044">
    <property type="protein sequence ID" value="HJC36903.1"/>
    <property type="molecule type" value="Genomic_DNA"/>
</dbReference>